<dbReference type="AlphaFoldDB" id="A0A1I7XVS7"/>
<reference evidence="2" key="1">
    <citation type="submission" date="2016-11" db="UniProtKB">
        <authorList>
            <consortium name="WormBaseParasite"/>
        </authorList>
    </citation>
    <scope>IDENTIFICATION</scope>
</reference>
<protein>
    <submittedName>
        <fullName evidence="2">Peptidase M12A domain-containing protein</fullName>
    </submittedName>
</protein>
<sequence>MLAHSREITFFYLSALSRSTGISLHSLSPDEPTCYAIGMNNFVREPNGLAPVLISALSTDKGVVGQLYVSHPDVNESMRRRRQTSPFEVDGAIDKICFQGGECSCAEANCGVKCNQCKGMDTQKILAADDAMACNLQVSGKPYWYNTSLVTTSNYIVVPLSDMLTTPPKNITLWIRACNWRCHGDGDIEKYFAEDQWFILLGNKHASVVDSQQRRHYILNNSDYFDKAEANCDSAVANITRARKCHFA</sequence>
<evidence type="ECO:0000313" key="2">
    <source>
        <dbReference type="WBParaSite" id="L893_g10101.t1"/>
    </source>
</evidence>
<evidence type="ECO:0000313" key="1">
    <source>
        <dbReference type="Proteomes" id="UP000095287"/>
    </source>
</evidence>
<dbReference type="Proteomes" id="UP000095287">
    <property type="component" value="Unplaced"/>
</dbReference>
<keyword evidence="1" id="KW-1185">Reference proteome</keyword>
<name>A0A1I7XVS7_9BILA</name>
<accession>A0A1I7XVS7</accession>
<proteinExistence type="predicted"/>
<organism evidence="1 2">
    <name type="scientific">Steinernema glaseri</name>
    <dbReference type="NCBI Taxonomy" id="37863"/>
    <lineage>
        <taxon>Eukaryota</taxon>
        <taxon>Metazoa</taxon>
        <taxon>Ecdysozoa</taxon>
        <taxon>Nematoda</taxon>
        <taxon>Chromadorea</taxon>
        <taxon>Rhabditida</taxon>
        <taxon>Tylenchina</taxon>
        <taxon>Panagrolaimomorpha</taxon>
        <taxon>Strongyloidoidea</taxon>
        <taxon>Steinernematidae</taxon>
        <taxon>Steinernema</taxon>
    </lineage>
</organism>
<dbReference type="WBParaSite" id="L893_g10101.t1">
    <property type="protein sequence ID" value="L893_g10101.t1"/>
    <property type="gene ID" value="L893_g10101"/>
</dbReference>